<keyword evidence="4" id="KW-0812">Transmembrane</keyword>
<reference evidence="6" key="3">
    <citation type="submission" date="2025-09" db="UniProtKB">
        <authorList>
            <consortium name="Ensembl"/>
        </authorList>
    </citation>
    <scope>IDENTIFICATION</scope>
</reference>
<keyword evidence="4" id="KW-1133">Transmembrane helix</keyword>
<feature type="transmembrane region" description="Helical" evidence="4">
    <location>
        <begin position="74"/>
        <end position="97"/>
    </location>
</feature>
<dbReference type="InterPro" id="IPR016187">
    <property type="entry name" value="CTDL_fold"/>
</dbReference>
<dbReference type="InterPro" id="IPR033989">
    <property type="entry name" value="CD209-like_CTLD"/>
</dbReference>
<keyword evidence="3" id="KW-0175">Coiled coil</keyword>
<dbReference type="InterPro" id="IPR050111">
    <property type="entry name" value="C-type_lectin/snaclec_domain"/>
</dbReference>
<dbReference type="InterPro" id="IPR018378">
    <property type="entry name" value="C-type_lectin_CS"/>
</dbReference>
<reference evidence="6" key="2">
    <citation type="submission" date="2025-08" db="UniProtKB">
        <authorList>
            <consortium name="Ensembl"/>
        </authorList>
    </citation>
    <scope>IDENTIFICATION</scope>
</reference>
<dbReference type="Pfam" id="PF00059">
    <property type="entry name" value="Lectin_C"/>
    <property type="match status" value="1"/>
</dbReference>
<evidence type="ECO:0000313" key="7">
    <source>
        <dbReference type="Proteomes" id="UP001501920"/>
    </source>
</evidence>
<dbReference type="SMART" id="SM00034">
    <property type="entry name" value="CLECT"/>
    <property type="match status" value="1"/>
</dbReference>
<organism evidence="6 7">
    <name type="scientific">Pygocentrus nattereri</name>
    <name type="common">Red-bellied piranha</name>
    <dbReference type="NCBI Taxonomy" id="42514"/>
    <lineage>
        <taxon>Eukaryota</taxon>
        <taxon>Metazoa</taxon>
        <taxon>Chordata</taxon>
        <taxon>Craniata</taxon>
        <taxon>Vertebrata</taxon>
        <taxon>Euteleostomi</taxon>
        <taxon>Actinopterygii</taxon>
        <taxon>Neopterygii</taxon>
        <taxon>Teleostei</taxon>
        <taxon>Ostariophysi</taxon>
        <taxon>Characiformes</taxon>
        <taxon>Characoidei</taxon>
        <taxon>Pygocentrus</taxon>
    </lineage>
</organism>
<name>A0AAR2ILC2_PYGNA</name>
<keyword evidence="1" id="KW-0430">Lectin</keyword>
<protein>
    <recommendedName>
        <fullName evidence="5">C-type lectin domain-containing protein</fullName>
    </recommendedName>
</protein>
<evidence type="ECO:0000256" key="1">
    <source>
        <dbReference type="ARBA" id="ARBA00022734"/>
    </source>
</evidence>
<keyword evidence="2" id="KW-1015">Disulfide bond</keyword>
<dbReference type="InterPro" id="IPR001304">
    <property type="entry name" value="C-type_lectin-like"/>
</dbReference>
<reference evidence="6 7" key="1">
    <citation type="submission" date="2020-10" db="EMBL/GenBank/DDBJ databases">
        <title>Pygocentrus nattereri (red-bellied piranha) genome, fPygNat1, primary haplotype.</title>
        <authorList>
            <person name="Myers G."/>
            <person name="Meyer A."/>
            <person name="Karagic N."/>
            <person name="Pippel M."/>
            <person name="Winkler S."/>
            <person name="Tracey A."/>
            <person name="Wood J."/>
            <person name="Formenti G."/>
            <person name="Howe K."/>
            <person name="Fedrigo O."/>
            <person name="Jarvis E.D."/>
        </authorList>
    </citation>
    <scope>NUCLEOTIDE SEQUENCE [LARGE SCALE GENOMIC DNA]</scope>
</reference>
<evidence type="ECO:0000256" key="4">
    <source>
        <dbReference type="SAM" id="Phobius"/>
    </source>
</evidence>
<dbReference type="RefSeq" id="XP_017564833.1">
    <property type="nucleotide sequence ID" value="XM_017709344.2"/>
</dbReference>
<dbReference type="Gene3D" id="1.20.5.400">
    <property type="match status" value="2"/>
</dbReference>
<dbReference type="SUPFAM" id="SSF90257">
    <property type="entry name" value="Myosin rod fragments"/>
    <property type="match status" value="1"/>
</dbReference>
<dbReference type="PANTHER" id="PTHR22803">
    <property type="entry name" value="MANNOSE, PHOSPHOLIPASE, LECTIN RECEPTOR RELATED"/>
    <property type="match status" value="1"/>
</dbReference>
<dbReference type="GO" id="GO:0030246">
    <property type="term" value="F:carbohydrate binding"/>
    <property type="evidence" value="ECO:0007669"/>
    <property type="project" value="UniProtKB-KW"/>
</dbReference>
<dbReference type="Gene3D" id="3.10.100.10">
    <property type="entry name" value="Mannose-Binding Protein A, subunit A"/>
    <property type="match status" value="1"/>
</dbReference>
<dbReference type="PROSITE" id="PS50041">
    <property type="entry name" value="C_TYPE_LECTIN_2"/>
    <property type="match status" value="1"/>
</dbReference>
<dbReference type="SUPFAM" id="SSF56436">
    <property type="entry name" value="C-type lectin-like"/>
    <property type="match status" value="1"/>
</dbReference>
<dbReference type="CDD" id="cd03590">
    <property type="entry name" value="CLECT_DC-SIGN_like"/>
    <property type="match status" value="1"/>
</dbReference>
<feature type="coiled-coil region" evidence="3">
    <location>
        <begin position="103"/>
        <end position="179"/>
    </location>
</feature>
<dbReference type="InterPro" id="IPR016186">
    <property type="entry name" value="C-type_lectin-like/link_sf"/>
</dbReference>
<dbReference type="Ensembl" id="ENSPNAT00000070870.1">
    <property type="protein sequence ID" value="ENSPNAP00000038506.1"/>
    <property type="gene ID" value="ENSPNAG00000032907.1"/>
</dbReference>
<feature type="domain" description="C-type lectin" evidence="5">
    <location>
        <begin position="210"/>
        <end position="323"/>
    </location>
</feature>
<evidence type="ECO:0000313" key="6">
    <source>
        <dbReference type="Ensembl" id="ENSPNAP00000038506.1"/>
    </source>
</evidence>
<sequence length="327" mass="37687">MEMINDIYANAENFHESFDSDSDSCDSYEDVCASKDYINTQISPLHYRSTDQTSQSHTADTQYKGTCTAASRCYGVVALCLGLLCVLLLAAITLLWMKFTSERDQLQSSYTNLTLERDQLQSSYTNLTLERDQLQSSYTNLTLERDQLQSSYTNLTLERDQLQTRFVELTSENDQLKTNYTTVTHQLQTERERLQNVPKRTRTMQQEWFFSNSVYHVFTGKSWSESRQDCIERGADLLIINSKEEQEFIANKLGPDQAWIGLTDRDTEGVWKWVDGSGLTISFWMSGEPNNFKDEDCAEILGLSDSKTWNDRPCSYKEGWICEKSTL</sequence>
<evidence type="ECO:0000256" key="2">
    <source>
        <dbReference type="ARBA" id="ARBA00023157"/>
    </source>
</evidence>
<proteinExistence type="predicted"/>
<dbReference type="PROSITE" id="PS00615">
    <property type="entry name" value="C_TYPE_LECTIN_1"/>
    <property type="match status" value="1"/>
</dbReference>
<accession>A0AAR2ILC2</accession>
<dbReference type="GeneTree" id="ENSGT01020000230338"/>
<evidence type="ECO:0000259" key="5">
    <source>
        <dbReference type="PROSITE" id="PS50041"/>
    </source>
</evidence>
<dbReference type="AlphaFoldDB" id="A0AAR2ILC2"/>
<evidence type="ECO:0000256" key="3">
    <source>
        <dbReference type="SAM" id="Coils"/>
    </source>
</evidence>
<keyword evidence="4" id="KW-0472">Membrane</keyword>
<dbReference type="GeneID" id="108434315"/>
<dbReference type="Proteomes" id="UP001501920">
    <property type="component" value="Chromosome 22"/>
</dbReference>
<keyword evidence="7" id="KW-1185">Reference proteome</keyword>